<dbReference type="AlphaFoldDB" id="A0A917S7A8"/>
<dbReference type="PANTHER" id="PTHR48090:SF7">
    <property type="entry name" value="RFBJ PROTEIN"/>
    <property type="match status" value="1"/>
</dbReference>
<keyword evidence="4" id="KW-1185">Reference proteome</keyword>
<evidence type="ECO:0000259" key="2">
    <source>
        <dbReference type="Pfam" id="PF00535"/>
    </source>
</evidence>
<dbReference type="Gene3D" id="3.90.550.10">
    <property type="entry name" value="Spore Coat Polysaccharide Biosynthesis Protein SpsA, Chain A"/>
    <property type="match status" value="1"/>
</dbReference>
<proteinExistence type="inferred from homology"/>
<dbReference type="InterPro" id="IPR029044">
    <property type="entry name" value="Nucleotide-diphossugar_trans"/>
</dbReference>
<dbReference type="Proteomes" id="UP000613840">
    <property type="component" value="Unassembled WGS sequence"/>
</dbReference>
<evidence type="ECO:0000256" key="1">
    <source>
        <dbReference type="ARBA" id="ARBA00006739"/>
    </source>
</evidence>
<protein>
    <submittedName>
        <fullName evidence="3">Glycosyl transferase</fullName>
    </submittedName>
</protein>
<dbReference type="GO" id="GO:0016740">
    <property type="term" value="F:transferase activity"/>
    <property type="evidence" value="ECO:0007669"/>
    <property type="project" value="UniProtKB-KW"/>
</dbReference>
<dbReference type="Pfam" id="PF00535">
    <property type="entry name" value="Glycos_transf_2"/>
    <property type="match status" value="1"/>
</dbReference>
<dbReference type="InterPro" id="IPR001173">
    <property type="entry name" value="Glyco_trans_2-like"/>
</dbReference>
<comment type="similarity">
    <text evidence="1">Belongs to the glycosyltransferase 2 family.</text>
</comment>
<dbReference type="InterPro" id="IPR050256">
    <property type="entry name" value="Glycosyltransferase_2"/>
</dbReference>
<comment type="caution">
    <text evidence="3">The sequence shown here is derived from an EMBL/GenBank/DDBJ whole genome shotgun (WGS) entry which is preliminary data.</text>
</comment>
<reference evidence="3" key="1">
    <citation type="journal article" date="2014" name="Int. J. Syst. Evol. Microbiol.">
        <title>Complete genome sequence of Corynebacterium casei LMG S-19264T (=DSM 44701T), isolated from a smear-ripened cheese.</title>
        <authorList>
            <consortium name="US DOE Joint Genome Institute (JGI-PGF)"/>
            <person name="Walter F."/>
            <person name="Albersmeier A."/>
            <person name="Kalinowski J."/>
            <person name="Ruckert C."/>
        </authorList>
    </citation>
    <scope>NUCLEOTIDE SEQUENCE</scope>
    <source>
        <strain evidence="3">CGMCC 4.7306</strain>
    </source>
</reference>
<organism evidence="3 4">
    <name type="scientific">Microlunatus endophyticus</name>
    <dbReference type="NCBI Taxonomy" id="1716077"/>
    <lineage>
        <taxon>Bacteria</taxon>
        <taxon>Bacillati</taxon>
        <taxon>Actinomycetota</taxon>
        <taxon>Actinomycetes</taxon>
        <taxon>Propionibacteriales</taxon>
        <taxon>Propionibacteriaceae</taxon>
        <taxon>Microlunatus</taxon>
    </lineage>
</organism>
<accession>A0A917S7A8</accession>
<dbReference type="SUPFAM" id="SSF53448">
    <property type="entry name" value="Nucleotide-diphospho-sugar transferases"/>
    <property type="match status" value="1"/>
</dbReference>
<dbReference type="CDD" id="cd04179">
    <property type="entry name" value="DPM_DPG-synthase_like"/>
    <property type="match status" value="1"/>
</dbReference>
<dbReference type="RefSeq" id="WP_188895143.1">
    <property type="nucleotide sequence ID" value="NZ_BMMZ01000004.1"/>
</dbReference>
<feature type="domain" description="Glycosyltransferase 2-like" evidence="2">
    <location>
        <begin position="6"/>
        <end position="151"/>
    </location>
</feature>
<gene>
    <name evidence="3" type="ORF">GCM10011575_20530</name>
</gene>
<sequence length="218" mass="22938">MESVQVILPCLNEAAALPAVIGAIPAGYGVLVIDNGSADGSAQVARRLDAAVVDCPQRGYGAACHAGLIASEADIVVVMDADGSLDGAQLPRLVDLVGDDTVDLAIGVRRPVGRGAWPWWLRLANAELARELSARTGLRIRDLGPMRVARRESLLALGLRDRRSGYPAETVVAAAAAGWRIGQLEVDYHPRVGRSKVSGTPIGVLRAVRDLRGVLASR</sequence>
<dbReference type="PANTHER" id="PTHR48090">
    <property type="entry name" value="UNDECAPRENYL-PHOSPHATE 4-DEOXY-4-FORMAMIDO-L-ARABINOSE TRANSFERASE-RELATED"/>
    <property type="match status" value="1"/>
</dbReference>
<evidence type="ECO:0000313" key="4">
    <source>
        <dbReference type="Proteomes" id="UP000613840"/>
    </source>
</evidence>
<evidence type="ECO:0000313" key="3">
    <source>
        <dbReference type="EMBL" id="GGL61906.1"/>
    </source>
</evidence>
<dbReference type="EMBL" id="BMMZ01000004">
    <property type="protein sequence ID" value="GGL61906.1"/>
    <property type="molecule type" value="Genomic_DNA"/>
</dbReference>
<keyword evidence="3" id="KW-0808">Transferase</keyword>
<name>A0A917S7A8_9ACTN</name>
<reference evidence="3" key="2">
    <citation type="submission" date="2020-09" db="EMBL/GenBank/DDBJ databases">
        <authorList>
            <person name="Sun Q."/>
            <person name="Zhou Y."/>
        </authorList>
    </citation>
    <scope>NUCLEOTIDE SEQUENCE</scope>
    <source>
        <strain evidence="3">CGMCC 4.7306</strain>
    </source>
</reference>